<feature type="non-terminal residue" evidence="2">
    <location>
        <position position="467"/>
    </location>
</feature>
<dbReference type="PANTHER" id="PTHR24322:SF748">
    <property type="entry name" value="FI23927P1-RELATED"/>
    <property type="match status" value="1"/>
</dbReference>
<dbReference type="Pfam" id="PF00106">
    <property type="entry name" value="adh_short"/>
    <property type="match status" value="1"/>
</dbReference>
<dbReference type="PANTHER" id="PTHR24322">
    <property type="entry name" value="PKSB"/>
    <property type="match status" value="1"/>
</dbReference>
<dbReference type="InterPro" id="IPR036291">
    <property type="entry name" value="NAD(P)-bd_dom_sf"/>
</dbReference>
<evidence type="ECO:0000313" key="2">
    <source>
        <dbReference type="EMBL" id="CAB0017152.1"/>
    </source>
</evidence>
<evidence type="ECO:0000313" key="3">
    <source>
        <dbReference type="Proteomes" id="UP000479000"/>
    </source>
</evidence>
<name>A0A6H5HQY0_9HEMI</name>
<dbReference type="EMBL" id="CADCXU010030926">
    <property type="protein sequence ID" value="CAB0017152.1"/>
    <property type="molecule type" value="Genomic_DNA"/>
</dbReference>
<dbReference type="Gene3D" id="3.40.50.720">
    <property type="entry name" value="NAD(P)-binding Rossmann-like Domain"/>
    <property type="match status" value="1"/>
</dbReference>
<organism evidence="2 3">
    <name type="scientific">Nesidiocoris tenuis</name>
    <dbReference type="NCBI Taxonomy" id="355587"/>
    <lineage>
        <taxon>Eukaryota</taxon>
        <taxon>Metazoa</taxon>
        <taxon>Ecdysozoa</taxon>
        <taxon>Arthropoda</taxon>
        <taxon>Hexapoda</taxon>
        <taxon>Insecta</taxon>
        <taxon>Pterygota</taxon>
        <taxon>Neoptera</taxon>
        <taxon>Paraneoptera</taxon>
        <taxon>Hemiptera</taxon>
        <taxon>Heteroptera</taxon>
        <taxon>Panheteroptera</taxon>
        <taxon>Cimicomorpha</taxon>
        <taxon>Miridae</taxon>
        <taxon>Dicyphina</taxon>
        <taxon>Nesidiocoris</taxon>
    </lineage>
</organism>
<dbReference type="GO" id="GO:0005811">
    <property type="term" value="C:lipid droplet"/>
    <property type="evidence" value="ECO:0007669"/>
    <property type="project" value="TreeGrafter"/>
</dbReference>
<dbReference type="GO" id="GO:0016616">
    <property type="term" value="F:oxidoreductase activity, acting on the CH-OH group of donors, NAD or NADP as acceptor"/>
    <property type="evidence" value="ECO:0007669"/>
    <property type="project" value="TreeGrafter"/>
</dbReference>
<dbReference type="Proteomes" id="UP000479000">
    <property type="component" value="Unassembled WGS sequence"/>
</dbReference>
<gene>
    <name evidence="2" type="ORF">NTEN_LOCUS21206</name>
</gene>
<dbReference type="SUPFAM" id="SSF51735">
    <property type="entry name" value="NAD(P)-binding Rossmann-fold domains"/>
    <property type="match status" value="1"/>
</dbReference>
<dbReference type="AlphaFoldDB" id="A0A6H5HQY0"/>
<dbReference type="InterPro" id="IPR002347">
    <property type="entry name" value="SDR_fam"/>
</dbReference>
<reference evidence="2 3" key="1">
    <citation type="submission" date="2020-02" db="EMBL/GenBank/DDBJ databases">
        <authorList>
            <person name="Ferguson B K."/>
        </authorList>
    </citation>
    <scope>NUCLEOTIDE SEQUENCE [LARGE SCALE GENOMIC DNA]</scope>
</reference>
<dbReference type="OrthoDB" id="5840532at2759"/>
<feature type="region of interest" description="Disordered" evidence="1">
    <location>
        <begin position="136"/>
        <end position="169"/>
    </location>
</feature>
<sequence>MVSELEPVDILINNAGIVSGSSILEVTDQQIQTMFDVNVMSHFWLEIVTFSAIHGVDFRCWLPTPAGEIWRDIFYARIDSLEKKNGKTPLNVRRSFRQSSGQAQETLGSSHARPCWERPAVSDFVEILGEQVQHVESGEAEDQQNDEPNRRLDQGYGDQNEKPNPQRLVPLHSGDAIDGLFYNLVTWAYEILVNYSYSCRSVLILVAQLLATYPMPILCLLIPQEPSHQYVSLPKTSNSLLVAQLLATPQIPIPSIPSTCLPPEAYLRLLQCHAFRPVTRTIIHRCQPPGALKRLLGRSIICHSLSTNSMPFSQVPEPPIRDYQIPKSTQNPKTEASKILLNHACHSIACHSPKANFMPFDQCKNHQYEEPNSTGPGNHDMVSRAWTRPEKQMDVTLFRLLLQHNGRKFLRTVGSMGLVSSWVLSKSDGRSGSRAFYRRKSFGLFFRRIPYASRRTTWKKQCKKAST</sequence>
<accession>A0A6H5HQY0</accession>
<protein>
    <submittedName>
        <fullName evidence="2">Uncharacterized protein</fullName>
    </submittedName>
</protein>
<evidence type="ECO:0000256" key="1">
    <source>
        <dbReference type="SAM" id="MobiDB-lite"/>
    </source>
</evidence>
<proteinExistence type="predicted"/>
<keyword evidence="3" id="KW-1185">Reference proteome</keyword>